<dbReference type="EnsemblMetazoa" id="AMEM015373-RA">
    <property type="protein sequence ID" value="AMEM015373-PA"/>
    <property type="gene ID" value="AMEM015373"/>
</dbReference>
<dbReference type="InterPro" id="IPR005066">
    <property type="entry name" value="MoCF_OxRdtse_dimer"/>
</dbReference>
<dbReference type="InterPro" id="IPR036374">
    <property type="entry name" value="OxRdtase_Mopterin-bd_sf"/>
</dbReference>
<reference evidence="15" key="1">
    <citation type="submission" date="2020-05" db="UniProtKB">
        <authorList>
            <consortium name="EnsemblMetazoa"/>
        </authorList>
    </citation>
    <scope>IDENTIFICATION</scope>
    <source>
        <strain evidence="15">MAF</strain>
    </source>
</reference>
<name>A0A182VI56_ANOME</name>
<dbReference type="Pfam" id="PF00174">
    <property type="entry name" value="Oxidored_molyb"/>
    <property type="match status" value="1"/>
</dbReference>
<comment type="pathway">
    <text evidence="4">Sulfur metabolism.</text>
</comment>
<feature type="domain" description="Cytochrome b5 heme-binding" evidence="14">
    <location>
        <begin position="119"/>
        <end position="197"/>
    </location>
</feature>
<proteinExistence type="predicted"/>
<dbReference type="InterPro" id="IPR014756">
    <property type="entry name" value="Ig_E-set"/>
</dbReference>
<dbReference type="SUPFAM" id="SSF56524">
    <property type="entry name" value="Oxidoreductase molybdopterin-binding domain"/>
    <property type="match status" value="1"/>
</dbReference>
<evidence type="ECO:0000256" key="7">
    <source>
        <dbReference type="ARBA" id="ARBA00022505"/>
    </source>
</evidence>
<evidence type="ECO:0000256" key="11">
    <source>
        <dbReference type="ARBA" id="ARBA00023004"/>
    </source>
</evidence>
<dbReference type="VEuPathDB" id="VectorBase:AMEM015373"/>
<evidence type="ECO:0000256" key="6">
    <source>
        <dbReference type="ARBA" id="ARBA00012505"/>
    </source>
</evidence>
<dbReference type="PROSITE" id="PS50255">
    <property type="entry name" value="CYTOCHROME_B5_2"/>
    <property type="match status" value="1"/>
</dbReference>
<comment type="pathway">
    <text evidence="5">Energy metabolism; sulfur metabolism.</text>
</comment>
<dbReference type="CDD" id="cd02111">
    <property type="entry name" value="eukary_SO_Moco"/>
    <property type="match status" value="1"/>
</dbReference>
<evidence type="ECO:0000256" key="5">
    <source>
        <dbReference type="ARBA" id="ARBA00004971"/>
    </source>
</evidence>
<dbReference type="Pfam" id="PF03404">
    <property type="entry name" value="Mo-co_dimer"/>
    <property type="match status" value="1"/>
</dbReference>
<dbReference type="CTD" id="32878"/>
<dbReference type="EC" id="1.8.3.1" evidence="6"/>
<protein>
    <recommendedName>
        <fullName evidence="6">sulfite oxidase</fullName>
        <ecNumber evidence="6">1.8.3.1</ecNumber>
    </recommendedName>
</protein>
<evidence type="ECO:0000259" key="14">
    <source>
        <dbReference type="PROSITE" id="PS50255"/>
    </source>
</evidence>
<sequence length="586" mass="64240">MFARRILATNRHRLLLQSASCRVISLTDNATSIDGGTGQTRSLHHERQHQSGGGGGGRGGSRPADSTPLSATAAVIFGGSLLTYLITEKIKKDSNSVYAKEASSLEQIRKAHDTVRKDLPEYTMDEIVKHNGPSAGIWVTYGVGVYDITSFVPKHPGSDKVMLAAGGAIDPFWHIFQQHNTKEVLTLLESYRIGNLRADDVVSTKDLHDPWSAEPKRHPILKPATLKPFNAEPPASVLVDSFLTPNEFFYVRNHLPVPEVDIKSYELEMENEKTGRSKTIRFPDLLKYPKHTVTATIMCGGNRRSEMMEVKPIKGLPWGASAVGNAQWTGARLCDVLRDMGVREGDEEGHVQFEGLDTDPTSTPYGASIPLAKAMDPRGDVILAYEMNGQPLNRDHGFPVRVIVPGVVGSRNVKWLGRIVVSREESSSHWQQNDYKSFSPSTDWDTVDFKSAPAIQNMPVTSAICTPASGETVQVEKDGYVTVRGYAWSGGGSEIVRVDLTADGGKTWTVATLDESEKGTGPGRHWSWSLWTAKIPVPKGQRGAPLEIVSKAVDSNYNTQPESFANIWNLRGVVGNAYSRVKVNVK</sequence>
<evidence type="ECO:0000256" key="4">
    <source>
        <dbReference type="ARBA" id="ARBA00004678"/>
    </source>
</evidence>
<dbReference type="KEGG" id="amer:121600330"/>
<dbReference type="RefSeq" id="XP_041784747.1">
    <property type="nucleotide sequence ID" value="XM_041928813.1"/>
</dbReference>
<dbReference type="InterPro" id="IPR001199">
    <property type="entry name" value="Cyt_B5-like_heme/steroid-bd"/>
</dbReference>
<evidence type="ECO:0000313" key="15">
    <source>
        <dbReference type="EnsemblMetazoa" id="AMEM015373-PA"/>
    </source>
</evidence>
<organism evidence="15 16">
    <name type="scientific">Anopheles merus</name>
    <name type="common">Mosquito</name>
    <dbReference type="NCBI Taxonomy" id="30066"/>
    <lineage>
        <taxon>Eukaryota</taxon>
        <taxon>Metazoa</taxon>
        <taxon>Ecdysozoa</taxon>
        <taxon>Arthropoda</taxon>
        <taxon>Hexapoda</taxon>
        <taxon>Insecta</taxon>
        <taxon>Pterygota</taxon>
        <taxon>Neoptera</taxon>
        <taxon>Endopterygota</taxon>
        <taxon>Diptera</taxon>
        <taxon>Nematocera</taxon>
        <taxon>Culicoidea</taxon>
        <taxon>Culicidae</taxon>
        <taxon>Anophelinae</taxon>
        <taxon>Anopheles</taxon>
    </lineage>
</organism>
<comment type="subcellular location">
    <subcellularLocation>
        <location evidence="3">Mitochondrion intermembrane space</location>
    </subcellularLocation>
</comment>
<evidence type="ECO:0000256" key="12">
    <source>
        <dbReference type="ARBA" id="ARBA00023128"/>
    </source>
</evidence>
<dbReference type="InterPro" id="IPR008335">
    <property type="entry name" value="Mopterin_OxRdtase_euk"/>
</dbReference>
<evidence type="ECO:0000256" key="2">
    <source>
        <dbReference type="ARBA" id="ARBA00001970"/>
    </source>
</evidence>
<evidence type="ECO:0000256" key="8">
    <source>
        <dbReference type="ARBA" id="ARBA00022617"/>
    </source>
</evidence>
<dbReference type="GO" id="GO:0030151">
    <property type="term" value="F:molybdenum ion binding"/>
    <property type="evidence" value="ECO:0007669"/>
    <property type="project" value="InterPro"/>
</dbReference>
<keyword evidence="12" id="KW-0496">Mitochondrion</keyword>
<keyword evidence="10" id="KW-0560">Oxidoreductase</keyword>
<dbReference type="FunFam" id="3.90.420.10:FF:000002">
    <property type="entry name" value="sulfite oxidase, mitochondrial"/>
    <property type="match status" value="1"/>
</dbReference>
<dbReference type="FunFam" id="2.60.40.650:FF:000009">
    <property type="entry name" value="probable sulfite oxidase, mitochondrial"/>
    <property type="match status" value="1"/>
</dbReference>
<dbReference type="AlphaFoldDB" id="A0A182VI56"/>
<evidence type="ECO:0000313" key="16">
    <source>
        <dbReference type="Proteomes" id="UP000075903"/>
    </source>
</evidence>
<keyword evidence="11" id="KW-0408">Iron</keyword>
<dbReference type="Gene3D" id="3.10.120.10">
    <property type="entry name" value="Cytochrome b5-like heme/steroid binding domain"/>
    <property type="match status" value="1"/>
</dbReference>
<dbReference type="Proteomes" id="UP000075903">
    <property type="component" value="Unassembled WGS sequence"/>
</dbReference>
<dbReference type="Gene3D" id="3.90.420.10">
    <property type="entry name" value="Oxidoreductase, molybdopterin-binding domain"/>
    <property type="match status" value="1"/>
</dbReference>
<dbReference type="GO" id="GO:0005758">
    <property type="term" value="C:mitochondrial intermembrane space"/>
    <property type="evidence" value="ECO:0007669"/>
    <property type="project" value="UniProtKB-SubCell"/>
</dbReference>
<comment type="cofactor">
    <cofactor evidence="2">
        <name>heme b</name>
        <dbReference type="ChEBI" id="CHEBI:60344"/>
    </cofactor>
</comment>
<evidence type="ECO:0000256" key="10">
    <source>
        <dbReference type="ARBA" id="ARBA00023002"/>
    </source>
</evidence>
<dbReference type="PANTHER" id="PTHR19372:SF7">
    <property type="entry name" value="SULFITE OXIDASE, MITOCHONDRIAL"/>
    <property type="match status" value="1"/>
</dbReference>
<dbReference type="GO" id="GO:0020037">
    <property type="term" value="F:heme binding"/>
    <property type="evidence" value="ECO:0007669"/>
    <property type="project" value="TreeGrafter"/>
</dbReference>
<dbReference type="SMART" id="SM01117">
    <property type="entry name" value="Cyt-b5"/>
    <property type="match status" value="1"/>
</dbReference>
<dbReference type="InterPro" id="IPR036400">
    <property type="entry name" value="Cyt_B5-like_heme/steroid_sf"/>
</dbReference>
<dbReference type="GO" id="GO:0008482">
    <property type="term" value="F:sulfite oxidase activity"/>
    <property type="evidence" value="ECO:0007669"/>
    <property type="project" value="UniProtKB-EC"/>
</dbReference>
<dbReference type="InterPro" id="IPR000572">
    <property type="entry name" value="OxRdtase_Mopterin-bd_dom"/>
</dbReference>
<dbReference type="Pfam" id="PF00173">
    <property type="entry name" value="Cyt-b5"/>
    <property type="match status" value="1"/>
</dbReference>
<dbReference type="GO" id="GO:0006790">
    <property type="term" value="P:sulfur compound metabolic process"/>
    <property type="evidence" value="ECO:0007669"/>
    <property type="project" value="UniProtKB-UniPathway"/>
</dbReference>
<dbReference type="STRING" id="30066.A0A182VI56"/>
<dbReference type="GeneID" id="121600330"/>
<dbReference type="PRINTS" id="PR00407">
    <property type="entry name" value="EUMOPTERIN"/>
</dbReference>
<keyword evidence="9" id="KW-0479">Metal-binding</keyword>
<dbReference type="GO" id="GO:0043546">
    <property type="term" value="F:molybdopterin cofactor binding"/>
    <property type="evidence" value="ECO:0007669"/>
    <property type="project" value="TreeGrafter"/>
</dbReference>
<dbReference type="SUPFAM" id="SSF81296">
    <property type="entry name" value="E set domains"/>
    <property type="match status" value="1"/>
</dbReference>
<dbReference type="SUPFAM" id="SSF55856">
    <property type="entry name" value="Cytochrome b5-like heme/steroid binding domain"/>
    <property type="match status" value="1"/>
</dbReference>
<dbReference type="Gene3D" id="2.60.40.650">
    <property type="match status" value="1"/>
</dbReference>
<evidence type="ECO:0000256" key="3">
    <source>
        <dbReference type="ARBA" id="ARBA00004569"/>
    </source>
</evidence>
<comment type="cofactor">
    <cofactor evidence="1">
        <name>Mo-molybdopterin</name>
        <dbReference type="ChEBI" id="CHEBI:71302"/>
    </cofactor>
</comment>
<feature type="compositionally biased region" description="Gly residues" evidence="13">
    <location>
        <begin position="51"/>
        <end position="60"/>
    </location>
</feature>
<dbReference type="PANTHER" id="PTHR19372">
    <property type="entry name" value="SULFITE REDUCTASE"/>
    <property type="match status" value="1"/>
</dbReference>
<keyword evidence="7" id="KW-0500">Molybdenum</keyword>
<evidence type="ECO:0000256" key="13">
    <source>
        <dbReference type="SAM" id="MobiDB-lite"/>
    </source>
</evidence>
<dbReference type="UniPathway" id="UPA00096"/>
<accession>A0A182VI56</accession>
<keyword evidence="8" id="KW-0349">Heme</keyword>
<keyword evidence="16" id="KW-1185">Reference proteome</keyword>
<evidence type="ECO:0000256" key="9">
    <source>
        <dbReference type="ARBA" id="ARBA00022723"/>
    </source>
</evidence>
<dbReference type="FunFam" id="3.10.120.10:FF:000007">
    <property type="entry name" value="Sulfite oxidase, mitochondrial"/>
    <property type="match status" value="1"/>
</dbReference>
<feature type="region of interest" description="Disordered" evidence="13">
    <location>
        <begin position="34"/>
        <end position="66"/>
    </location>
</feature>
<dbReference type="VEuPathDB" id="VectorBase:AMEM21_003080"/>
<evidence type="ECO:0000256" key="1">
    <source>
        <dbReference type="ARBA" id="ARBA00001924"/>
    </source>
</evidence>